<proteinExistence type="inferred from homology"/>
<dbReference type="EMBL" id="JBHULV010000024">
    <property type="protein sequence ID" value="MFD2731663.1"/>
    <property type="molecule type" value="Genomic_DNA"/>
</dbReference>
<dbReference type="SUPFAM" id="SSF74653">
    <property type="entry name" value="TolA/TonB C-terminal domain"/>
    <property type="match status" value="1"/>
</dbReference>
<dbReference type="Proteomes" id="UP001597546">
    <property type="component" value="Unassembled WGS sequence"/>
</dbReference>
<protein>
    <submittedName>
        <fullName evidence="11">TonB family protein</fullName>
    </submittedName>
</protein>
<keyword evidence="12" id="KW-1185">Reference proteome</keyword>
<keyword evidence="5" id="KW-0997">Cell inner membrane</keyword>
<sequence length="201" mass="22896">MRYKTLQYADSTGRVFLDENGTGRVEIYSTYEGILMGNFVNGLKDGVWKEYVPKQKITYDEIYENGKFIKGTNTSDNGEVTEYDKFETLPSFKGGMETFGKFLTKNLRYPPNARKDNIQGRVYIQFIIKKDGTLSESKILKGIGGGCDEEALRVINLSPDWNPGLQRGIAKNVSYSVPIFFKLSESPKKIFPYQQNPYNAF</sequence>
<dbReference type="InterPro" id="IPR006260">
    <property type="entry name" value="TonB/TolA_C"/>
</dbReference>
<dbReference type="NCBIfam" id="TIGR01352">
    <property type="entry name" value="tonB_Cterm"/>
    <property type="match status" value="1"/>
</dbReference>
<dbReference type="RefSeq" id="WP_379045675.1">
    <property type="nucleotide sequence ID" value="NZ_JBHSKW010000056.1"/>
</dbReference>
<evidence type="ECO:0000256" key="4">
    <source>
        <dbReference type="ARBA" id="ARBA00022475"/>
    </source>
</evidence>
<dbReference type="PANTHER" id="PTHR33446:SF2">
    <property type="entry name" value="PROTEIN TONB"/>
    <property type="match status" value="1"/>
</dbReference>
<accession>A0ABW5TS79</accession>
<evidence type="ECO:0000256" key="2">
    <source>
        <dbReference type="ARBA" id="ARBA00006555"/>
    </source>
</evidence>
<keyword evidence="8" id="KW-1133">Transmembrane helix</keyword>
<reference evidence="12" key="1">
    <citation type="journal article" date="2019" name="Int. J. Syst. Evol. Microbiol.">
        <title>The Global Catalogue of Microorganisms (GCM) 10K type strain sequencing project: providing services to taxonomists for standard genome sequencing and annotation.</title>
        <authorList>
            <consortium name="The Broad Institute Genomics Platform"/>
            <consortium name="The Broad Institute Genome Sequencing Center for Infectious Disease"/>
            <person name="Wu L."/>
            <person name="Ma J."/>
        </authorList>
    </citation>
    <scope>NUCLEOTIDE SEQUENCE [LARGE SCALE GENOMIC DNA]</scope>
    <source>
        <strain evidence="12">KCTC 42456</strain>
    </source>
</reference>
<dbReference type="Pfam" id="PF03544">
    <property type="entry name" value="TonB_C"/>
    <property type="match status" value="1"/>
</dbReference>
<dbReference type="InterPro" id="IPR051045">
    <property type="entry name" value="TonB-dependent_transducer"/>
</dbReference>
<dbReference type="Gene3D" id="3.30.1150.10">
    <property type="match status" value="1"/>
</dbReference>
<keyword evidence="4" id="KW-1003">Cell membrane</keyword>
<dbReference type="PROSITE" id="PS52015">
    <property type="entry name" value="TONB_CTD"/>
    <property type="match status" value="1"/>
</dbReference>
<keyword evidence="6" id="KW-0812">Transmembrane</keyword>
<comment type="caution">
    <text evidence="11">The sequence shown here is derived from an EMBL/GenBank/DDBJ whole genome shotgun (WGS) entry which is preliminary data.</text>
</comment>
<dbReference type="PANTHER" id="PTHR33446">
    <property type="entry name" value="PROTEIN TONB-RELATED"/>
    <property type="match status" value="1"/>
</dbReference>
<dbReference type="InterPro" id="IPR037682">
    <property type="entry name" value="TonB_C"/>
</dbReference>
<evidence type="ECO:0000256" key="1">
    <source>
        <dbReference type="ARBA" id="ARBA00004383"/>
    </source>
</evidence>
<keyword evidence="3" id="KW-0813">Transport</keyword>
<evidence type="ECO:0000256" key="5">
    <source>
        <dbReference type="ARBA" id="ARBA00022519"/>
    </source>
</evidence>
<evidence type="ECO:0000256" key="8">
    <source>
        <dbReference type="ARBA" id="ARBA00022989"/>
    </source>
</evidence>
<keyword evidence="9" id="KW-0472">Membrane</keyword>
<evidence type="ECO:0000256" key="9">
    <source>
        <dbReference type="ARBA" id="ARBA00023136"/>
    </source>
</evidence>
<evidence type="ECO:0000313" key="12">
    <source>
        <dbReference type="Proteomes" id="UP001597546"/>
    </source>
</evidence>
<gene>
    <name evidence="11" type="ORF">ACFSSE_08080</name>
</gene>
<comment type="similarity">
    <text evidence="2">Belongs to the TonB family.</text>
</comment>
<evidence type="ECO:0000256" key="3">
    <source>
        <dbReference type="ARBA" id="ARBA00022448"/>
    </source>
</evidence>
<dbReference type="SUPFAM" id="SSF82185">
    <property type="entry name" value="Histone H3 K4-specific methyltransferase SET7/9 N-terminal domain"/>
    <property type="match status" value="1"/>
</dbReference>
<feature type="domain" description="TonB C-terminal" evidence="10">
    <location>
        <begin position="94"/>
        <end position="190"/>
    </location>
</feature>
<comment type="subcellular location">
    <subcellularLocation>
        <location evidence="1">Cell inner membrane</location>
        <topology evidence="1">Single-pass membrane protein</topology>
        <orientation evidence="1">Periplasmic side</orientation>
    </subcellularLocation>
</comment>
<evidence type="ECO:0000313" key="11">
    <source>
        <dbReference type="EMBL" id="MFD2731663.1"/>
    </source>
</evidence>
<name>A0ABW5TS79_9SPHI</name>
<dbReference type="Gene3D" id="2.20.110.10">
    <property type="entry name" value="Histone H3 K4-specific methyltransferase SET7/9 N-terminal domain"/>
    <property type="match status" value="1"/>
</dbReference>
<keyword evidence="7" id="KW-0653">Protein transport</keyword>
<evidence type="ECO:0000256" key="7">
    <source>
        <dbReference type="ARBA" id="ARBA00022927"/>
    </source>
</evidence>
<evidence type="ECO:0000256" key="6">
    <source>
        <dbReference type="ARBA" id="ARBA00022692"/>
    </source>
</evidence>
<organism evidence="11 12">
    <name type="scientific">Pedobacter alpinus</name>
    <dbReference type="NCBI Taxonomy" id="1590643"/>
    <lineage>
        <taxon>Bacteria</taxon>
        <taxon>Pseudomonadati</taxon>
        <taxon>Bacteroidota</taxon>
        <taxon>Sphingobacteriia</taxon>
        <taxon>Sphingobacteriales</taxon>
        <taxon>Sphingobacteriaceae</taxon>
        <taxon>Pedobacter</taxon>
    </lineage>
</organism>
<evidence type="ECO:0000259" key="10">
    <source>
        <dbReference type="PROSITE" id="PS52015"/>
    </source>
</evidence>